<protein>
    <recommendedName>
        <fullName evidence="4">Bacterial Ig-like domain-containing protein</fullName>
    </recommendedName>
</protein>
<keyword evidence="1" id="KW-1133">Transmembrane helix</keyword>
<accession>A0A1F5ISK0</accession>
<dbReference type="Gene3D" id="2.60.40.10">
    <property type="entry name" value="Immunoglobulins"/>
    <property type="match status" value="1"/>
</dbReference>
<evidence type="ECO:0000313" key="3">
    <source>
        <dbReference type="Proteomes" id="UP000176336"/>
    </source>
</evidence>
<dbReference type="Proteomes" id="UP000176336">
    <property type="component" value="Unassembled WGS sequence"/>
</dbReference>
<keyword evidence="1" id="KW-0812">Transmembrane</keyword>
<gene>
    <name evidence="2" type="ORF">A2871_00560</name>
</gene>
<reference evidence="2 3" key="1">
    <citation type="journal article" date="2016" name="Nat. Commun.">
        <title>Thousands of microbial genomes shed light on interconnected biogeochemical processes in an aquifer system.</title>
        <authorList>
            <person name="Anantharaman K."/>
            <person name="Brown C.T."/>
            <person name="Hug L.A."/>
            <person name="Sharon I."/>
            <person name="Castelle C.J."/>
            <person name="Probst A.J."/>
            <person name="Thomas B.C."/>
            <person name="Singh A."/>
            <person name="Wilkins M.J."/>
            <person name="Karaoz U."/>
            <person name="Brodie E.L."/>
            <person name="Williams K.H."/>
            <person name="Hubbard S.S."/>
            <person name="Banfield J.F."/>
        </authorList>
    </citation>
    <scope>NUCLEOTIDE SEQUENCE [LARGE SCALE GENOMIC DNA]</scope>
</reference>
<evidence type="ECO:0000256" key="1">
    <source>
        <dbReference type="SAM" id="Phobius"/>
    </source>
</evidence>
<organism evidence="2 3">
    <name type="scientific">Candidatus Daviesbacteria bacterium RIFCSPHIGHO2_01_FULL_41_23</name>
    <dbReference type="NCBI Taxonomy" id="1797764"/>
    <lineage>
        <taxon>Bacteria</taxon>
        <taxon>Candidatus Daviesiibacteriota</taxon>
    </lineage>
</organism>
<comment type="caution">
    <text evidence="2">The sequence shown here is derived from an EMBL/GenBank/DDBJ whole genome shotgun (WGS) entry which is preliminary data.</text>
</comment>
<name>A0A1F5ISK0_9BACT</name>
<keyword evidence="1" id="KW-0472">Membrane</keyword>
<dbReference type="EMBL" id="MFCR01000003">
    <property type="protein sequence ID" value="OGE19329.1"/>
    <property type="molecule type" value="Genomic_DNA"/>
</dbReference>
<sequence length="152" mass="16476">MKSEKKVLAFRNKKLSHKSFIISQVLILTLGLTFLGGLYYILNVQSPQPKNAFLAGPVTTAPKSLRLDLDQPDQDSLSYSSSIVVSGKTGPGSTVLISTETQDLVIKVNSDGSFSTVLNLDEGVNNITTVVFDATGESRSAERSVYYSKEKI</sequence>
<dbReference type="AlphaFoldDB" id="A0A1F5ISK0"/>
<dbReference type="InterPro" id="IPR013783">
    <property type="entry name" value="Ig-like_fold"/>
</dbReference>
<feature type="transmembrane region" description="Helical" evidence="1">
    <location>
        <begin position="20"/>
        <end position="42"/>
    </location>
</feature>
<evidence type="ECO:0000313" key="2">
    <source>
        <dbReference type="EMBL" id="OGE19329.1"/>
    </source>
</evidence>
<evidence type="ECO:0008006" key="4">
    <source>
        <dbReference type="Google" id="ProtNLM"/>
    </source>
</evidence>
<proteinExistence type="predicted"/>